<feature type="chain" id="PRO_5001729870" evidence="9">
    <location>
        <begin position="23"/>
        <end position="498"/>
    </location>
</feature>
<dbReference type="Pfam" id="PF00246">
    <property type="entry name" value="Peptidase_M14"/>
    <property type="match status" value="1"/>
</dbReference>
<dbReference type="Gene3D" id="3.40.630.10">
    <property type="entry name" value="Zn peptidases"/>
    <property type="match status" value="1"/>
</dbReference>
<comment type="similarity">
    <text evidence="2 7">Belongs to the peptidase M14 family.</text>
</comment>
<dbReference type="GO" id="GO:0004181">
    <property type="term" value="F:metallocarboxypeptidase activity"/>
    <property type="evidence" value="ECO:0007669"/>
    <property type="project" value="InterPro"/>
</dbReference>
<evidence type="ECO:0000256" key="4">
    <source>
        <dbReference type="ARBA" id="ARBA00022801"/>
    </source>
</evidence>
<feature type="domain" description="Peptidase M14" evidence="10">
    <location>
        <begin position="125"/>
        <end position="302"/>
    </location>
</feature>
<dbReference type="Proteomes" id="UP000039865">
    <property type="component" value="Unassembled WGS sequence"/>
</dbReference>
<keyword evidence="3" id="KW-0645">Protease</keyword>
<proteinExistence type="inferred from homology"/>
<keyword evidence="11" id="KW-0121">Carboxypeptidase</keyword>
<keyword evidence="6" id="KW-0482">Metalloprotease</keyword>
<dbReference type="SMART" id="SM00631">
    <property type="entry name" value="Zn_pept"/>
    <property type="match status" value="1"/>
</dbReference>
<dbReference type="InterPro" id="IPR000834">
    <property type="entry name" value="Peptidase_M14"/>
</dbReference>
<dbReference type="SUPFAM" id="SSF53187">
    <property type="entry name" value="Zn-dependent exopeptidases"/>
    <property type="match status" value="1"/>
</dbReference>
<dbReference type="PANTHER" id="PTHR11705:SF143">
    <property type="entry name" value="SLL0236 PROTEIN"/>
    <property type="match status" value="1"/>
</dbReference>
<dbReference type="GO" id="GO:0006508">
    <property type="term" value="P:proteolysis"/>
    <property type="evidence" value="ECO:0007669"/>
    <property type="project" value="UniProtKB-KW"/>
</dbReference>
<dbReference type="AlphaFoldDB" id="A0A078B5J8"/>
<keyword evidence="5" id="KW-0862">Zinc</keyword>
<evidence type="ECO:0000256" key="8">
    <source>
        <dbReference type="SAM" id="MobiDB-lite"/>
    </source>
</evidence>
<evidence type="ECO:0000256" key="7">
    <source>
        <dbReference type="PROSITE-ProRule" id="PRU01379"/>
    </source>
</evidence>
<keyword evidence="4" id="KW-0378">Hydrolase</keyword>
<evidence type="ECO:0000256" key="9">
    <source>
        <dbReference type="SAM" id="SignalP"/>
    </source>
</evidence>
<dbReference type="OrthoDB" id="313504at2759"/>
<reference evidence="11 12" key="1">
    <citation type="submission" date="2014-06" db="EMBL/GenBank/DDBJ databases">
        <authorList>
            <person name="Swart Estienne"/>
        </authorList>
    </citation>
    <scope>NUCLEOTIDE SEQUENCE [LARGE SCALE GENOMIC DNA]</scope>
    <source>
        <strain evidence="11 12">130c</strain>
    </source>
</reference>
<dbReference type="InParanoid" id="A0A078B5J8"/>
<evidence type="ECO:0000313" key="12">
    <source>
        <dbReference type="Proteomes" id="UP000039865"/>
    </source>
</evidence>
<keyword evidence="9" id="KW-0732">Signal</keyword>
<evidence type="ECO:0000256" key="5">
    <source>
        <dbReference type="ARBA" id="ARBA00022833"/>
    </source>
</evidence>
<evidence type="ECO:0000259" key="10">
    <source>
        <dbReference type="PROSITE" id="PS52035"/>
    </source>
</evidence>
<accession>A0A078B5J8</accession>
<name>A0A078B5J8_STYLE</name>
<evidence type="ECO:0000256" key="6">
    <source>
        <dbReference type="ARBA" id="ARBA00023049"/>
    </source>
</evidence>
<dbReference type="PROSITE" id="PS52035">
    <property type="entry name" value="PEPTIDASE_M14"/>
    <property type="match status" value="1"/>
</dbReference>
<dbReference type="PANTHER" id="PTHR11705">
    <property type="entry name" value="PROTEASE FAMILY M14 CARBOXYPEPTIDASE A,B"/>
    <property type="match status" value="1"/>
</dbReference>
<dbReference type="EMBL" id="CCKQ01016719">
    <property type="protein sequence ID" value="CDW88577.1"/>
    <property type="molecule type" value="Genomic_DNA"/>
</dbReference>
<gene>
    <name evidence="11" type="primary">Contig15743.g16775</name>
    <name evidence="11" type="ORF">STYLEM_17699</name>
</gene>
<evidence type="ECO:0000313" key="11">
    <source>
        <dbReference type="EMBL" id="CDW88577.1"/>
    </source>
</evidence>
<feature type="signal peptide" evidence="9">
    <location>
        <begin position="1"/>
        <end position="22"/>
    </location>
</feature>
<dbReference type="GO" id="GO:0005615">
    <property type="term" value="C:extracellular space"/>
    <property type="evidence" value="ECO:0007669"/>
    <property type="project" value="TreeGrafter"/>
</dbReference>
<feature type="active site" description="Proton donor/acceptor" evidence="7">
    <location>
        <position position="265"/>
    </location>
</feature>
<evidence type="ECO:0000256" key="1">
    <source>
        <dbReference type="ARBA" id="ARBA00001947"/>
    </source>
</evidence>
<feature type="region of interest" description="Disordered" evidence="8">
    <location>
        <begin position="101"/>
        <end position="125"/>
    </location>
</feature>
<comment type="cofactor">
    <cofactor evidence="1">
        <name>Zn(2+)</name>
        <dbReference type="ChEBI" id="CHEBI:29105"/>
    </cofactor>
</comment>
<organism evidence="11 12">
    <name type="scientific">Stylonychia lemnae</name>
    <name type="common">Ciliate</name>
    <dbReference type="NCBI Taxonomy" id="5949"/>
    <lineage>
        <taxon>Eukaryota</taxon>
        <taxon>Sar</taxon>
        <taxon>Alveolata</taxon>
        <taxon>Ciliophora</taxon>
        <taxon>Intramacronucleata</taxon>
        <taxon>Spirotrichea</taxon>
        <taxon>Stichotrichia</taxon>
        <taxon>Sporadotrichida</taxon>
        <taxon>Oxytrichidae</taxon>
        <taxon>Stylonychinae</taxon>
        <taxon>Stylonychia</taxon>
    </lineage>
</organism>
<evidence type="ECO:0000256" key="3">
    <source>
        <dbReference type="ARBA" id="ARBA00022670"/>
    </source>
</evidence>
<keyword evidence="12" id="KW-1185">Reference proteome</keyword>
<evidence type="ECO:0000256" key="2">
    <source>
        <dbReference type="ARBA" id="ARBA00005988"/>
    </source>
</evidence>
<protein>
    <submittedName>
        <fullName evidence="11">Zinc carboxypeptidase family</fullName>
    </submittedName>
</protein>
<dbReference type="GO" id="GO:0008270">
    <property type="term" value="F:zinc ion binding"/>
    <property type="evidence" value="ECO:0007669"/>
    <property type="project" value="InterPro"/>
</dbReference>
<sequence length="498" mass="57665">MKDLKCISLILISLGLMGESIALNSYKQYIEFFNANQTFEETDIFDQFIAGSMANYLNYSSTIELSDMLQREFPSILNISTIGQTFLGNEQRLIILTDNSSDSISSDKKKNRNPGTSNTKCPDDLQVGVDLNRNYAYKFSYKDSGSSSNPCAEDYRGPSAFSEPETKNIQNFLQQQDGKIMIALNLHSWGNLLIQPFNYDLDTHNLDLEQNYPTFAKMYHDFNNDSSLPKGMLKGNAMQSIFYDANGEASDWMLQQHKIFALSPELGIEDKRSDVFFIKDIKILHEVMRQNQKWMIELFKKTFSHLKIDLTNGDYLRAQNNDDKVNEVGAIFRIGNRGFRNLQQQTIELEINQSVLNDIQKVQIFERQGSREVEILTVSDYQDQQKISFQINNLGSFEEKFISIKVTTLDCSKENCIHQDLKINGDLFAKFYYQESTIEAEQRILSVYLSQLDEIQISSWKQNWFVQNKLLCDSLVQNKVHDIQTFRKIQRRSCQFYP</sequence>